<accession>A0A7Y0EMD2</accession>
<dbReference type="EMBL" id="JAAIII010000001">
    <property type="protein sequence ID" value="NMM92920.1"/>
    <property type="molecule type" value="Genomic_DNA"/>
</dbReference>
<organism evidence="1 2">
    <name type="scientific">Bifidobacterium oedipodis</name>
    <dbReference type="NCBI Taxonomy" id="2675322"/>
    <lineage>
        <taxon>Bacteria</taxon>
        <taxon>Bacillati</taxon>
        <taxon>Actinomycetota</taxon>
        <taxon>Actinomycetes</taxon>
        <taxon>Bifidobacteriales</taxon>
        <taxon>Bifidobacteriaceae</taxon>
        <taxon>Bifidobacterium</taxon>
    </lineage>
</organism>
<evidence type="ECO:0000313" key="1">
    <source>
        <dbReference type="EMBL" id="NMM92920.1"/>
    </source>
</evidence>
<gene>
    <name evidence="1" type="ORF">G1C95_0105</name>
</gene>
<comment type="caution">
    <text evidence="1">The sequence shown here is derived from an EMBL/GenBank/DDBJ whole genome shotgun (WGS) entry which is preliminary data.</text>
</comment>
<keyword evidence="2" id="KW-1185">Reference proteome</keyword>
<reference evidence="1 2" key="1">
    <citation type="submission" date="2020-02" db="EMBL/GenBank/DDBJ databases">
        <title>Characterization of phylogenetic diversity of novel bifidobacterial species isolated in Czech ZOOs.</title>
        <authorList>
            <person name="Lugli G.A."/>
            <person name="Vera N.B."/>
            <person name="Ventura M."/>
        </authorList>
    </citation>
    <scope>NUCLEOTIDE SEQUENCE [LARGE SCALE GENOMIC DNA]</scope>
    <source>
        <strain evidence="1 2">DSM 109957</strain>
    </source>
</reference>
<dbReference type="AlphaFoldDB" id="A0A7Y0EMD2"/>
<sequence length="98" mass="10381">MRSRSIRLATVLAVVFSLLGAFLILDGMDATAPLGVAATVQVSGPVPSVSSRQTIAQIGDIADEYHVNVVKYVDDVRNPGTLRHLYVMVGNTEGKAAQ</sequence>
<dbReference type="Proteomes" id="UP000532194">
    <property type="component" value="Unassembled WGS sequence"/>
</dbReference>
<protein>
    <submittedName>
        <fullName evidence="1">Uncharacterized protein</fullName>
    </submittedName>
</protein>
<proteinExistence type="predicted"/>
<name>A0A7Y0EMD2_9BIFI</name>
<evidence type="ECO:0000313" key="2">
    <source>
        <dbReference type="Proteomes" id="UP000532194"/>
    </source>
</evidence>